<organism evidence="3 4">
    <name type="scientific">Mya arenaria</name>
    <name type="common">Soft-shell clam</name>
    <dbReference type="NCBI Taxonomy" id="6604"/>
    <lineage>
        <taxon>Eukaryota</taxon>
        <taxon>Metazoa</taxon>
        <taxon>Spiralia</taxon>
        <taxon>Lophotrochozoa</taxon>
        <taxon>Mollusca</taxon>
        <taxon>Bivalvia</taxon>
        <taxon>Autobranchia</taxon>
        <taxon>Heteroconchia</taxon>
        <taxon>Euheterodonta</taxon>
        <taxon>Imparidentia</taxon>
        <taxon>Neoheterodontei</taxon>
        <taxon>Myida</taxon>
        <taxon>Myoidea</taxon>
        <taxon>Myidae</taxon>
        <taxon>Mya</taxon>
    </lineage>
</organism>
<accession>A0ABY7EKM3</accession>
<feature type="chain" id="PRO_5045701185" description="DUF4773 domain-containing protein" evidence="1">
    <location>
        <begin position="17"/>
        <end position="224"/>
    </location>
</feature>
<dbReference type="Pfam" id="PF15998">
    <property type="entry name" value="DUF4773"/>
    <property type="match status" value="1"/>
</dbReference>
<evidence type="ECO:0000313" key="3">
    <source>
        <dbReference type="EMBL" id="WAR09522.1"/>
    </source>
</evidence>
<feature type="domain" description="DUF4773" evidence="2">
    <location>
        <begin position="62"/>
        <end position="162"/>
    </location>
</feature>
<reference evidence="3" key="1">
    <citation type="submission" date="2022-11" db="EMBL/GenBank/DDBJ databases">
        <title>Centuries of genome instability and evolution in soft-shell clam transmissible cancer (bioRxiv).</title>
        <authorList>
            <person name="Hart S.F.M."/>
            <person name="Yonemitsu M.A."/>
            <person name="Giersch R.M."/>
            <person name="Beal B.F."/>
            <person name="Arriagada G."/>
            <person name="Davis B.W."/>
            <person name="Ostrander E.A."/>
            <person name="Goff S.P."/>
            <person name="Metzger M.J."/>
        </authorList>
    </citation>
    <scope>NUCLEOTIDE SEQUENCE</scope>
    <source>
        <strain evidence="3">MELC-2E11</strain>
        <tissue evidence="3">Siphon/mantle</tissue>
    </source>
</reference>
<proteinExistence type="predicted"/>
<dbReference type="Proteomes" id="UP001164746">
    <property type="component" value="Chromosome 7"/>
</dbReference>
<gene>
    <name evidence="3" type="ORF">MAR_034598</name>
</gene>
<dbReference type="EMBL" id="CP111018">
    <property type="protein sequence ID" value="WAR09522.1"/>
    <property type="molecule type" value="Genomic_DNA"/>
</dbReference>
<keyword evidence="1" id="KW-0732">Signal</keyword>
<evidence type="ECO:0000256" key="1">
    <source>
        <dbReference type="SAM" id="SignalP"/>
    </source>
</evidence>
<sequence length="224" mass="25389">MKLCFYVMLCCYTANAFLTKPDRLSQKSTDFTAKEVDIEATLRQAFSEFIENVHDGLEADKKLQTLEHALSVCVNISYLPAPEYGISVTLTVDGKTYINETVSVRNPPPICIDIPHLKKYASLCVYFNNITVSNKTVQICVAIQARLVRVKVEEIDLGCFRFPVKPEVKVNNKLGQQVVMQGQKVVEDTVAKSLRIKDLNILKQLDVKVKDSYSQQEVKLVEYY</sequence>
<protein>
    <recommendedName>
        <fullName evidence="2">DUF4773 domain-containing protein</fullName>
    </recommendedName>
</protein>
<evidence type="ECO:0000313" key="4">
    <source>
        <dbReference type="Proteomes" id="UP001164746"/>
    </source>
</evidence>
<keyword evidence="4" id="KW-1185">Reference proteome</keyword>
<feature type="signal peptide" evidence="1">
    <location>
        <begin position="1"/>
        <end position="16"/>
    </location>
</feature>
<evidence type="ECO:0000259" key="2">
    <source>
        <dbReference type="Pfam" id="PF15998"/>
    </source>
</evidence>
<dbReference type="InterPro" id="IPR031941">
    <property type="entry name" value="DUF4773"/>
</dbReference>
<dbReference type="PANTHER" id="PTHR36299:SF2">
    <property type="entry name" value="DUF4773 DOMAIN-CONTAINING PROTEIN"/>
    <property type="match status" value="1"/>
</dbReference>
<name>A0ABY7EKM3_MYAAR</name>
<dbReference type="PANTHER" id="PTHR36299">
    <property type="entry name" value="AGAP008005-PA"/>
    <property type="match status" value="1"/>
</dbReference>